<dbReference type="GO" id="GO:0070888">
    <property type="term" value="F:E-box binding"/>
    <property type="evidence" value="ECO:0007669"/>
    <property type="project" value="TreeGrafter"/>
</dbReference>
<evidence type="ECO:0000256" key="1">
    <source>
        <dbReference type="SAM" id="MobiDB-lite"/>
    </source>
</evidence>
<feature type="compositionally biased region" description="Basic and acidic residues" evidence="1">
    <location>
        <begin position="195"/>
        <end position="210"/>
    </location>
</feature>
<dbReference type="GO" id="GO:0005634">
    <property type="term" value="C:nucleus"/>
    <property type="evidence" value="ECO:0007669"/>
    <property type="project" value="TreeGrafter"/>
</dbReference>
<feature type="compositionally biased region" description="Polar residues" evidence="1">
    <location>
        <begin position="39"/>
        <end position="51"/>
    </location>
</feature>
<dbReference type="GO" id="GO:0045944">
    <property type="term" value="P:positive regulation of transcription by RNA polymerase II"/>
    <property type="evidence" value="ECO:0007669"/>
    <property type="project" value="TreeGrafter"/>
</dbReference>
<dbReference type="AlphaFoldDB" id="A0A8S4DEW7"/>
<evidence type="ECO:0000259" key="2">
    <source>
        <dbReference type="PROSITE" id="PS50888"/>
    </source>
</evidence>
<feature type="region of interest" description="Disordered" evidence="1">
    <location>
        <begin position="22"/>
        <end position="60"/>
    </location>
</feature>
<dbReference type="GO" id="GO:0046983">
    <property type="term" value="F:protein dimerization activity"/>
    <property type="evidence" value="ECO:0007669"/>
    <property type="project" value="InterPro"/>
</dbReference>
<dbReference type="Proteomes" id="UP000653454">
    <property type="component" value="Unassembled WGS sequence"/>
</dbReference>
<dbReference type="PANTHER" id="PTHR19290:SF163">
    <property type="entry name" value="BASIC HELIX-LOOP-HELIX NEURAL TRANSCRIPTION FACTOR TAP"/>
    <property type="match status" value="1"/>
</dbReference>
<dbReference type="EMBL" id="CAJHNJ030000003">
    <property type="protein sequence ID" value="CAG9094782.1"/>
    <property type="molecule type" value="Genomic_DNA"/>
</dbReference>
<dbReference type="PROSITE" id="PS50888">
    <property type="entry name" value="BHLH"/>
    <property type="match status" value="1"/>
</dbReference>
<dbReference type="GO" id="GO:0007423">
    <property type="term" value="P:sensory organ development"/>
    <property type="evidence" value="ECO:0007669"/>
    <property type="project" value="TreeGrafter"/>
</dbReference>
<dbReference type="InterPro" id="IPR011598">
    <property type="entry name" value="bHLH_dom"/>
</dbReference>
<dbReference type="InterPro" id="IPR050359">
    <property type="entry name" value="bHLH_transcription_factors"/>
</dbReference>
<dbReference type="SMART" id="SM00353">
    <property type="entry name" value="HLH"/>
    <property type="match status" value="1"/>
</dbReference>
<sequence>MALSTNDMPYWANEEVSWTADDGSWEPASLGASEFGSELSFTDESPGSLQLSYDDEEQDTEVNTVEYDAVEVEATEGDAIKQEDVDQEAMEREAMEREAVEREAMEREAMERDAIVRDAEELNAVQLQAMRELDNYMRMGNVAVKEEIADFSDSASGDEQPTGGKRSSRRLRRAAASPAPPAAPGGRRRRGGVSSRERNLRRLESNERERQRMHSLNRAFDGLRRVLPHVRLERRNLSKLETLTLATNYVKSLTNLVCVLRGAEFRYKFNDSDDDLPEDIMRMLILRNQNNNNVDVGRSPPQPRRGL</sequence>
<name>A0A8S4DEW7_PLUXY</name>
<evidence type="ECO:0000313" key="3">
    <source>
        <dbReference type="EMBL" id="CAG9094782.1"/>
    </source>
</evidence>
<dbReference type="SUPFAM" id="SSF47459">
    <property type="entry name" value="HLH, helix-loop-helix DNA-binding domain"/>
    <property type="match status" value="1"/>
</dbReference>
<organism evidence="3 4">
    <name type="scientific">Plutella xylostella</name>
    <name type="common">Diamondback moth</name>
    <name type="synonym">Plutella maculipennis</name>
    <dbReference type="NCBI Taxonomy" id="51655"/>
    <lineage>
        <taxon>Eukaryota</taxon>
        <taxon>Metazoa</taxon>
        <taxon>Ecdysozoa</taxon>
        <taxon>Arthropoda</taxon>
        <taxon>Hexapoda</taxon>
        <taxon>Insecta</taxon>
        <taxon>Pterygota</taxon>
        <taxon>Neoptera</taxon>
        <taxon>Endopterygota</taxon>
        <taxon>Lepidoptera</taxon>
        <taxon>Glossata</taxon>
        <taxon>Ditrysia</taxon>
        <taxon>Yponomeutoidea</taxon>
        <taxon>Plutellidae</taxon>
        <taxon>Plutella</taxon>
    </lineage>
</organism>
<feature type="region of interest" description="Disordered" evidence="1">
    <location>
        <begin position="151"/>
        <end position="210"/>
    </location>
</feature>
<evidence type="ECO:0000313" key="4">
    <source>
        <dbReference type="Proteomes" id="UP000653454"/>
    </source>
</evidence>
<feature type="domain" description="BHLH" evidence="2">
    <location>
        <begin position="200"/>
        <end position="253"/>
    </location>
</feature>
<gene>
    <name evidence="3" type="ORF">PLXY2_LOCUS1425</name>
</gene>
<dbReference type="Gene3D" id="4.10.280.10">
    <property type="entry name" value="Helix-loop-helix DNA-binding domain"/>
    <property type="match status" value="1"/>
</dbReference>
<dbReference type="PANTHER" id="PTHR19290">
    <property type="entry name" value="BASIC HELIX-LOOP-HELIX PROTEIN NEUROGENIN-RELATED"/>
    <property type="match status" value="1"/>
</dbReference>
<keyword evidence="4" id="KW-1185">Reference proteome</keyword>
<protein>
    <submittedName>
        <fullName evidence="3">(diamondback moth) hypothetical protein</fullName>
    </submittedName>
</protein>
<accession>A0A8S4DEW7</accession>
<feature type="compositionally biased region" description="Basic and acidic residues" evidence="1">
    <location>
        <begin position="78"/>
        <end position="107"/>
    </location>
</feature>
<feature type="region of interest" description="Disordered" evidence="1">
    <location>
        <begin position="74"/>
        <end position="107"/>
    </location>
</feature>
<dbReference type="GO" id="GO:0061564">
    <property type="term" value="P:axon development"/>
    <property type="evidence" value="ECO:0007669"/>
    <property type="project" value="TreeGrafter"/>
</dbReference>
<dbReference type="Pfam" id="PF00010">
    <property type="entry name" value="HLH"/>
    <property type="match status" value="1"/>
</dbReference>
<dbReference type="InterPro" id="IPR036638">
    <property type="entry name" value="HLH_DNA-bd_sf"/>
</dbReference>
<reference evidence="3" key="1">
    <citation type="submission" date="2020-11" db="EMBL/GenBank/DDBJ databases">
        <authorList>
            <person name="Whiteford S."/>
        </authorList>
    </citation>
    <scope>NUCLEOTIDE SEQUENCE</scope>
</reference>
<dbReference type="GO" id="GO:0000981">
    <property type="term" value="F:DNA-binding transcription factor activity, RNA polymerase II-specific"/>
    <property type="evidence" value="ECO:0007669"/>
    <property type="project" value="TreeGrafter"/>
</dbReference>
<proteinExistence type="predicted"/>
<comment type="caution">
    <text evidence="3">The sequence shown here is derived from an EMBL/GenBank/DDBJ whole genome shotgun (WGS) entry which is preliminary data.</text>
</comment>